<keyword evidence="1 2" id="KW-0732">Signal</keyword>
<comment type="caution">
    <text evidence="3">The sequence shown here is derived from an EMBL/GenBank/DDBJ whole genome shotgun (WGS) entry which is preliminary data.</text>
</comment>
<feature type="chain" id="PRO_5045869981" description="Protein singed wings 2" evidence="2">
    <location>
        <begin position="20"/>
        <end position="442"/>
    </location>
</feature>
<protein>
    <recommendedName>
        <fullName evidence="5">Protein singed wings 2</fullName>
    </recommendedName>
</protein>
<dbReference type="PANTHER" id="PTHR24373:SF370">
    <property type="entry name" value="FISH-LIPS, ISOFORM E"/>
    <property type="match status" value="1"/>
</dbReference>
<feature type="signal peptide" evidence="2">
    <location>
        <begin position="1"/>
        <end position="19"/>
    </location>
</feature>
<accession>A0ABQ9JE37</accession>
<dbReference type="InterPro" id="IPR032675">
    <property type="entry name" value="LRR_dom_sf"/>
</dbReference>
<dbReference type="PANTHER" id="PTHR24373">
    <property type="entry name" value="SLIT RELATED LEUCINE-RICH REPEAT NEURONAL PROTEIN"/>
    <property type="match status" value="1"/>
</dbReference>
<evidence type="ECO:0000256" key="1">
    <source>
        <dbReference type="ARBA" id="ARBA00022729"/>
    </source>
</evidence>
<proteinExistence type="predicted"/>
<dbReference type="PROSITE" id="PS51450">
    <property type="entry name" value="LRR"/>
    <property type="match status" value="1"/>
</dbReference>
<evidence type="ECO:0008006" key="5">
    <source>
        <dbReference type="Google" id="ProtNLM"/>
    </source>
</evidence>
<dbReference type="Proteomes" id="UP001162164">
    <property type="component" value="Unassembled WGS sequence"/>
</dbReference>
<organism evidence="3 4">
    <name type="scientific">Molorchus minor</name>
    <dbReference type="NCBI Taxonomy" id="1323400"/>
    <lineage>
        <taxon>Eukaryota</taxon>
        <taxon>Metazoa</taxon>
        <taxon>Ecdysozoa</taxon>
        <taxon>Arthropoda</taxon>
        <taxon>Hexapoda</taxon>
        <taxon>Insecta</taxon>
        <taxon>Pterygota</taxon>
        <taxon>Neoptera</taxon>
        <taxon>Endopterygota</taxon>
        <taxon>Coleoptera</taxon>
        <taxon>Polyphaga</taxon>
        <taxon>Cucujiformia</taxon>
        <taxon>Chrysomeloidea</taxon>
        <taxon>Cerambycidae</taxon>
        <taxon>Lamiinae</taxon>
        <taxon>Monochamini</taxon>
        <taxon>Molorchus</taxon>
    </lineage>
</organism>
<dbReference type="Gene3D" id="3.80.10.10">
    <property type="entry name" value="Ribonuclease Inhibitor"/>
    <property type="match status" value="2"/>
</dbReference>
<name>A0ABQ9JE37_9CUCU</name>
<keyword evidence="4" id="KW-1185">Reference proteome</keyword>
<evidence type="ECO:0000256" key="2">
    <source>
        <dbReference type="SAM" id="SignalP"/>
    </source>
</evidence>
<reference evidence="3" key="1">
    <citation type="journal article" date="2023" name="Insect Mol. Biol.">
        <title>Genome sequencing provides insights into the evolution of gene families encoding plant cell wall-degrading enzymes in longhorned beetles.</title>
        <authorList>
            <person name="Shin N.R."/>
            <person name="Okamura Y."/>
            <person name="Kirsch R."/>
            <person name="Pauchet Y."/>
        </authorList>
    </citation>
    <scope>NUCLEOTIDE SEQUENCE</scope>
    <source>
        <strain evidence="3">MMC_N1</strain>
    </source>
</reference>
<dbReference type="EMBL" id="JAPWTJ010000782">
    <property type="protein sequence ID" value="KAJ8975667.1"/>
    <property type="molecule type" value="Genomic_DNA"/>
</dbReference>
<evidence type="ECO:0000313" key="4">
    <source>
        <dbReference type="Proteomes" id="UP001162164"/>
    </source>
</evidence>
<sequence>MVDITVAARGCFFLEICCAAMVVCRPSPDYCVFQKNRLKCDEHLPHITYPSNITHLELVNLNWEQLDLNRLLEKFPKLEELRVIGRNIVNVIPPENRTNIKVFELKRLLITNISSDFLKNFPNIEVLNLEGNCLEALDKHFYLGNLRELYLQRNRWKCSNDLEWVLNLNSSIVKDSDELVCHGMPHTGKPLIAIAQYLKEIKDQCTEKCDCSLPNVVRDPKTDLLEPIILVNCSYKDFTELPSQIPDMTKILHLEGNSIENLKPLRSNPIYRSLMDLYLDNNQVTSIGALEGSYWLTHFRAFSLRGNKLTKIPAYALDNALEKNSNMPNAVRLFLGGNPWRCDCVFTPVFQELLQKYAPQIKDIRDIKCSYVQGDQNSLVPISEISRSSVCRFPTEYSAQEALDLLNAVLAFLIVFILSKLAYDYYNFKKTGKLPWIITKMP</sequence>
<evidence type="ECO:0000313" key="3">
    <source>
        <dbReference type="EMBL" id="KAJ8975667.1"/>
    </source>
</evidence>
<dbReference type="InterPro" id="IPR001611">
    <property type="entry name" value="Leu-rich_rpt"/>
</dbReference>
<dbReference type="SUPFAM" id="SSF52058">
    <property type="entry name" value="L domain-like"/>
    <property type="match status" value="1"/>
</dbReference>
<dbReference type="InterPro" id="IPR050328">
    <property type="entry name" value="Dev_Immune_Receptor"/>
</dbReference>
<gene>
    <name evidence="3" type="ORF">NQ317_003166</name>
</gene>